<dbReference type="PATRIC" id="fig|1705389.3.peg.1125"/>
<accession>A0A0N0UB42</accession>
<dbReference type="Proteomes" id="UP000037747">
    <property type="component" value="Unassembled WGS sequence"/>
</dbReference>
<dbReference type="OrthoDB" id="281801at2157"/>
<dbReference type="AlphaFoldDB" id="A0A0N0UB42"/>
<evidence type="ECO:0000256" key="1">
    <source>
        <dbReference type="SAM" id="MobiDB-lite"/>
    </source>
</evidence>
<feature type="domain" description="DUF2249" evidence="2">
    <location>
        <begin position="13"/>
        <end position="77"/>
    </location>
</feature>
<dbReference type="InterPro" id="IPR018720">
    <property type="entry name" value="DUF2249"/>
</dbReference>
<keyword evidence="4" id="KW-1185">Reference proteome</keyword>
<comment type="caution">
    <text evidence="3">The sequence shown here is derived from an EMBL/GenBank/DDBJ whole genome shotgun (WGS) entry which is preliminary data.</text>
</comment>
<dbReference type="STRING" id="1765655.AMR74_04075"/>
<proteinExistence type="predicted"/>
<reference evidence="3 4" key="1">
    <citation type="submission" date="2015-08" db="EMBL/GenBank/DDBJ databases">
        <title>Genomes of Isolates from Cabo Rojo, PR.</title>
        <authorList>
            <person name="Sanchez-Nieves R.L."/>
            <person name="Montalvo-Rodriguez R."/>
        </authorList>
    </citation>
    <scope>NUCLEOTIDE SEQUENCE [LARGE SCALE GENOMIC DNA]</scope>
    <source>
        <strain evidence="3 4">5</strain>
    </source>
</reference>
<organism evidence="3 4">
    <name type="scientific">Halorubrum tropicale</name>
    <dbReference type="NCBI Taxonomy" id="1765655"/>
    <lineage>
        <taxon>Archaea</taxon>
        <taxon>Methanobacteriati</taxon>
        <taxon>Methanobacteriota</taxon>
        <taxon>Stenosarchaea group</taxon>
        <taxon>Halobacteria</taxon>
        <taxon>Halobacteriales</taxon>
        <taxon>Haloferacaceae</taxon>
        <taxon>Halorubrum</taxon>
    </lineage>
</organism>
<evidence type="ECO:0000259" key="2">
    <source>
        <dbReference type="Pfam" id="PF10006"/>
    </source>
</evidence>
<evidence type="ECO:0000313" key="4">
    <source>
        <dbReference type="Proteomes" id="UP000037747"/>
    </source>
</evidence>
<dbReference type="Pfam" id="PF10006">
    <property type="entry name" value="DUF2249"/>
    <property type="match status" value="1"/>
</dbReference>
<dbReference type="EMBL" id="LIST01000001">
    <property type="protein sequence ID" value="KOX98084.1"/>
    <property type="molecule type" value="Genomic_DNA"/>
</dbReference>
<feature type="compositionally biased region" description="Acidic residues" evidence="1">
    <location>
        <begin position="1"/>
        <end position="11"/>
    </location>
</feature>
<protein>
    <recommendedName>
        <fullName evidence="2">DUF2249 domain-containing protein</fullName>
    </recommendedName>
</protein>
<evidence type="ECO:0000313" key="3">
    <source>
        <dbReference type="EMBL" id="KOX98084.1"/>
    </source>
</evidence>
<gene>
    <name evidence="3" type="ORF">AMR74_04075</name>
</gene>
<name>A0A0N0UB42_9EURY</name>
<dbReference type="RefSeq" id="WP_053770768.1">
    <property type="nucleotide sequence ID" value="NZ_LIST01000001.1"/>
</dbReference>
<feature type="region of interest" description="Disordered" evidence="1">
    <location>
        <begin position="1"/>
        <end position="20"/>
    </location>
</feature>
<sequence length="78" mass="8568">MSPDPFDDADERLDAREIDGEPFGDVVAALDGLDEGESLCLVNGFEPVPPYDVLAERGSEHETANLADDEWHVEITRP</sequence>